<dbReference type="SUPFAM" id="SSF63829">
    <property type="entry name" value="Calcium-dependent phosphotriesterase"/>
    <property type="match status" value="1"/>
</dbReference>
<proteinExistence type="predicted"/>
<keyword evidence="3" id="KW-1185">Reference proteome</keyword>
<comment type="caution">
    <text evidence="2">The sequence shown here is derived from an EMBL/GenBank/DDBJ whole genome shotgun (WGS) entry which is preliminary data.</text>
</comment>
<keyword evidence="1" id="KW-0732">Signal</keyword>
<name>A0AAV4AUP7_9GAST</name>
<sequence>MTYTVIIVLTVYLSSPLTFSDSDTLSFTRPGDKPLRGGQKKLVIKDMGNHINSHSCNSVPYRLALIDSSSISKCHTIAVSQLYNNNIDIIEVTSHHIKIKRTLQTSQQYCIVASIDRQTLAVENTWGGGTINLLDMSGQILRQLSFSEQTRYMVATADKGLLCATVGNKITKIDTATGAVTFDVTVPQIHLLRAFAINLDGSLLVLDSKQSTLHLVSAQGIWIKKLWELPQDFGDTFQKAQLWNVSVDNSVCVCVTEHGALYILDCVH</sequence>
<evidence type="ECO:0000313" key="3">
    <source>
        <dbReference type="Proteomes" id="UP000735302"/>
    </source>
</evidence>
<dbReference type="Gene3D" id="2.130.10.10">
    <property type="entry name" value="YVTN repeat-like/Quinoprotein amine dehydrogenase"/>
    <property type="match status" value="1"/>
</dbReference>
<gene>
    <name evidence="2" type="ORF">PoB_003678100</name>
</gene>
<accession>A0AAV4AUP7</accession>
<feature type="signal peptide" evidence="1">
    <location>
        <begin position="1"/>
        <end position="20"/>
    </location>
</feature>
<dbReference type="EMBL" id="BLXT01004148">
    <property type="protein sequence ID" value="GFO10276.1"/>
    <property type="molecule type" value="Genomic_DNA"/>
</dbReference>
<evidence type="ECO:0000313" key="2">
    <source>
        <dbReference type="EMBL" id="GFO10276.1"/>
    </source>
</evidence>
<feature type="chain" id="PRO_5043875962" evidence="1">
    <location>
        <begin position="21"/>
        <end position="268"/>
    </location>
</feature>
<organism evidence="2 3">
    <name type="scientific">Plakobranchus ocellatus</name>
    <dbReference type="NCBI Taxonomy" id="259542"/>
    <lineage>
        <taxon>Eukaryota</taxon>
        <taxon>Metazoa</taxon>
        <taxon>Spiralia</taxon>
        <taxon>Lophotrochozoa</taxon>
        <taxon>Mollusca</taxon>
        <taxon>Gastropoda</taxon>
        <taxon>Heterobranchia</taxon>
        <taxon>Euthyneura</taxon>
        <taxon>Panpulmonata</taxon>
        <taxon>Sacoglossa</taxon>
        <taxon>Placobranchoidea</taxon>
        <taxon>Plakobranchidae</taxon>
        <taxon>Plakobranchus</taxon>
    </lineage>
</organism>
<dbReference type="InterPro" id="IPR015943">
    <property type="entry name" value="WD40/YVTN_repeat-like_dom_sf"/>
</dbReference>
<protein>
    <submittedName>
        <fullName evidence="2">Uncharacterized protein</fullName>
    </submittedName>
</protein>
<dbReference type="AlphaFoldDB" id="A0AAV4AUP7"/>
<dbReference type="Proteomes" id="UP000735302">
    <property type="component" value="Unassembled WGS sequence"/>
</dbReference>
<evidence type="ECO:0000256" key="1">
    <source>
        <dbReference type="SAM" id="SignalP"/>
    </source>
</evidence>
<reference evidence="2 3" key="1">
    <citation type="journal article" date="2021" name="Elife">
        <title>Chloroplast acquisition without the gene transfer in kleptoplastic sea slugs, Plakobranchus ocellatus.</title>
        <authorList>
            <person name="Maeda T."/>
            <person name="Takahashi S."/>
            <person name="Yoshida T."/>
            <person name="Shimamura S."/>
            <person name="Takaki Y."/>
            <person name="Nagai Y."/>
            <person name="Toyoda A."/>
            <person name="Suzuki Y."/>
            <person name="Arimoto A."/>
            <person name="Ishii H."/>
            <person name="Satoh N."/>
            <person name="Nishiyama T."/>
            <person name="Hasebe M."/>
            <person name="Maruyama T."/>
            <person name="Minagawa J."/>
            <person name="Obokata J."/>
            <person name="Shigenobu S."/>
        </authorList>
    </citation>
    <scope>NUCLEOTIDE SEQUENCE [LARGE SCALE GENOMIC DNA]</scope>
</reference>